<name>A0A399NBJ5_9MICO</name>
<feature type="non-terminal residue" evidence="4">
    <location>
        <position position="1"/>
    </location>
</feature>
<dbReference type="EMBL" id="QWEC01000557">
    <property type="protein sequence ID" value="RII91111.1"/>
    <property type="molecule type" value="Genomic_DNA"/>
</dbReference>
<accession>A0A399NBJ5</accession>
<protein>
    <submittedName>
        <fullName evidence="4">Xanthine dehydrogenase family protein molybdopterin-binding subunit</fullName>
    </submittedName>
</protein>
<dbReference type="InterPro" id="IPR037165">
    <property type="entry name" value="AldOxase/xan_DH_Mopterin-bd_sf"/>
</dbReference>
<dbReference type="AlphaFoldDB" id="A0A399NBJ5"/>
<evidence type="ECO:0000256" key="1">
    <source>
        <dbReference type="ARBA" id="ARBA00022505"/>
    </source>
</evidence>
<dbReference type="InterPro" id="IPR016208">
    <property type="entry name" value="Ald_Oxase/xanthine_DH-like"/>
</dbReference>
<comment type="caution">
    <text evidence="4">The sequence shown here is derived from an EMBL/GenBank/DDBJ whole genome shotgun (WGS) entry which is preliminary data.</text>
</comment>
<evidence type="ECO:0000256" key="2">
    <source>
        <dbReference type="SAM" id="MobiDB-lite"/>
    </source>
</evidence>
<reference evidence="4 5" key="1">
    <citation type="submission" date="2018-08" db="EMBL/GenBank/DDBJ databases">
        <title>Genome Sequence of Clavibacter michiganensis Subspecies type strains, and the Atypical Peach-Colored Strains Isolated from Tomato.</title>
        <authorList>
            <person name="Osdaghi E."/>
            <person name="Portier P."/>
            <person name="Briand M."/>
            <person name="Jacques M.-A."/>
        </authorList>
    </citation>
    <scope>NUCLEOTIDE SEQUENCE [LARGE SCALE GENOMIC DNA]</scope>
    <source>
        <strain evidence="4 5">CFBP 7493</strain>
    </source>
</reference>
<evidence type="ECO:0000313" key="4">
    <source>
        <dbReference type="EMBL" id="RII91111.1"/>
    </source>
</evidence>
<dbReference type="GO" id="GO:0016491">
    <property type="term" value="F:oxidoreductase activity"/>
    <property type="evidence" value="ECO:0007669"/>
    <property type="project" value="InterPro"/>
</dbReference>
<dbReference type="Gene3D" id="3.30.365.10">
    <property type="entry name" value="Aldehyde oxidase/xanthine dehydrogenase, molybdopterin binding domain"/>
    <property type="match status" value="1"/>
</dbReference>
<proteinExistence type="predicted"/>
<dbReference type="PANTHER" id="PTHR11908">
    <property type="entry name" value="XANTHINE DEHYDROGENASE"/>
    <property type="match status" value="1"/>
</dbReference>
<dbReference type="SUPFAM" id="SSF56003">
    <property type="entry name" value="Molybdenum cofactor-binding domain"/>
    <property type="match status" value="1"/>
</dbReference>
<evidence type="ECO:0000259" key="3">
    <source>
        <dbReference type="Pfam" id="PF20256"/>
    </source>
</evidence>
<dbReference type="Pfam" id="PF20256">
    <property type="entry name" value="MoCoBD_2"/>
    <property type="match status" value="1"/>
</dbReference>
<evidence type="ECO:0000313" key="5">
    <source>
        <dbReference type="Proteomes" id="UP000266298"/>
    </source>
</evidence>
<dbReference type="GO" id="GO:0005506">
    <property type="term" value="F:iron ion binding"/>
    <property type="evidence" value="ECO:0007669"/>
    <property type="project" value="InterPro"/>
</dbReference>
<dbReference type="RefSeq" id="WP_147362519.1">
    <property type="nucleotide sequence ID" value="NZ_QWEC01000557.1"/>
</dbReference>
<feature type="region of interest" description="Disordered" evidence="2">
    <location>
        <begin position="122"/>
        <end position="143"/>
    </location>
</feature>
<dbReference type="InterPro" id="IPR046867">
    <property type="entry name" value="AldOxase/xan_DH_MoCoBD2"/>
</dbReference>
<gene>
    <name evidence="4" type="ORF">DZF96_16905</name>
</gene>
<feature type="domain" description="Aldehyde oxidase/xanthine dehydrogenase second molybdopterin binding" evidence="3">
    <location>
        <begin position="1"/>
        <end position="62"/>
    </location>
</feature>
<dbReference type="Proteomes" id="UP000266298">
    <property type="component" value="Unassembled WGS sequence"/>
</dbReference>
<sequence>RSVQAVDAGTVLNPAQLRGQVEGGTAQAIGTAMFEEVVHDGEGRILTDVLRNYHIPQLADLPVTEVLFAATHDDNGPHGAKSMSEAPYNPVAPALANAVRDAIGIRPHDLPMSRDRVWRLLHGGGPQPRFDSPTTLGERGTRE</sequence>
<organism evidence="4 5">
    <name type="scientific">Clavibacter michiganensis</name>
    <dbReference type="NCBI Taxonomy" id="28447"/>
    <lineage>
        <taxon>Bacteria</taxon>
        <taxon>Bacillati</taxon>
        <taxon>Actinomycetota</taxon>
        <taxon>Actinomycetes</taxon>
        <taxon>Micrococcales</taxon>
        <taxon>Microbacteriaceae</taxon>
        <taxon>Clavibacter</taxon>
    </lineage>
</organism>
<dbReference type="PANTHER" id="PTHR11908:SF132">
    <property type="entry name" value="ALDEHYDE OXIDASE 1-RELATED"/>
    <property type="match status" value="1"/>
</dbReference>
<keyword evidence="1" id="KW-0500">Molybdenum</keyword>